<dbReference type="InterPro" id="IPR006976">
    <property type="entry name" value="VanZ-like"/>
</dbReference>
<protein>
    <submittedName>
        <fullName evidence="1">VanZ family protein</fullName>
    </submittedName>
</protein>
<dbReference type="EMBL" id="PDXQ01000002">
    <property type="protein sequence ID" value="TRZ28338.1"/>
    <property type="molecule type" value="Genomic_DNA"/>
</dbReference>
<evidence type="ECO:0000313" key="2">
    <source>
        <dbReference type="Proteomes" id="UP000316316"/>
    </source>
</evidence>
<dbReference type="AlphaFoldDB" id="A0A8B5VWE2"/>
<organism evidence="1 2">
    <name type="scientific">Enterococcus avium</name>
    <name type="common">Streptococcus avium</name>
    <dbReference type="NCBI Taxonomy" id="33945"/>
    <lineage>
        <taxon>Bacteria</taxon>
        <taxon>Bacillati</taxon>
        <taxon>Bacillota</taxon>
        <taxon>Bacilli</taxon>
        <taxon>Lactobacillales</taxon>
        <taxon>Enterococcaceae</taxon>
        <taxon>Enterococcus</taxon>
    </lineage>
</organism>
<dbReference type="Pfam" id="PF04892">
    <property type="entry name" value="VanZ"/>
    <property type="match status" value="1"/>
</dbReference>
<dbReference type="Proteomes" id="UP000316316">
    <property type="component" value="Unassembled WGS sequence"/>
</dbReference>
<name>A0A8B5VWE2_ENTAV</name>
<sequence length="211" mass="23891">MEQQLGLWESIVSILTLKLIYGLGAFAVFSFLLYLTRKNKLSSRIRIVVASLLLFYYMSVTFLNVFGIPTLSELYRINGFKEQVFNPNINLIPFREGLSLGFLFNIACFIPIGFLCPIISRVYEKIKYAFLFGVSISLVIEISQLFTVNRATDIDDLLANSLGTVMGYVVFTLLSKRVRNKVTISFDENVISSGMIPVLIVLLTFVITFYS</sequence>
<dbReference type="PANTHER" id="PTHR36834:SF1">
    <property type="entry name" value="INTEGRAL MEMBRANE PROTEIN"/>
    <property type="match status" value="1"/>
</dbReference>
<comment type="caution">
    <text evidence="1">The sequence shown here is derived from an EMBL/GenBank/DDBJ whole genome shotgun (WGS) entry which is preliminary data.</text>
</comment>
<gene>
    <name evidence="1" type="ORF">AUF17_16585</name>
</gene>
<reference evidence="1 2" key="1">
    <citation type="submission" date="2017-10" db="EMBL/GenBank/DDBJ databases">
        <title>FDA dAtabase for Regulatory Grade micrObial Sequences (FDA-ARGOS): Supporting development and validation of Infectious Disease Dx tests.</title>
        <authorList>
            <person name="Campos J."/>
            <person name="Goldberg B."/>
            <person name="Tallon L.J."/>
            <person name="Sadzewicz L."/>
            <person name="Sengamalay N."/>
            <person name="Ott S."/>
            <person name="Godinez A."/>
            <person name="Nagaraj S."/>
            <person name="Vyas G."/>
            <person name="Aluvathingal J."/>
            <person name="Nadendla S."/>
            <person name="Geyer C."/>
            <person name="Nandy P."/>
            <person name="Hobson J."/>
            <person name="Sichtig H."/>
        </authorList>
    </citation>
    <scope>NUCLEOTIDE SEQUENCE [LARGE SCALE GENOMIC DNA]</scope>
    <source>
        <strain evidence="1 2">FDAARGOS_185</strain>
    </source>
</reference>
<proteinExistence type="predicted"/>
<dbReference type="InterPro" id="IPR053150">
    <property type="entry name" value="Teicoplanin_resist-assoc"/>
</dbReference>
<dbReference type="RefSeq" id="WP_049218595.1">
    <property type="nucleotide sequence ID" value="NZ_CABHNH010000034.1"/>
</dbReference>
<accession>A0A8B5VWE2</accession>
<dbReference type="PANTHER" id="PTHR36834">
    <property type="entry name" value="MEMBRANE PROTEIN-RELATED"/>
    <property type="match status" value="1"/>
</dbReference>
<evidence type="ECO:0000313" key="1">
    <source>
        <dbReference type="EMBL" id="TRZ28338.1"/>
    </source>
</evidence>